<name>A0A9N9V4T2_9HYPO</name>
<dbReference type="AlphaFoldDB" id="A0A9N9V4T2"/>
<proteinExistence type="predicted"/>
<keyword evidence="2" id="KW-0472">Membrane</keyword>
<evidence type="ECO:0000256" key="1">
    <source>
        <dbReference type="SAM" id="MobiDB-lite"/>
    </source>
</evidence>
<comment type="caution">
    <text evidence="3">The sequence shown here is derived from an EMBL/GenBank/DDBJ whole genome shotgun (WGS) entry which is preliminary data.</text>
</comment>
<sequence>MSATSPSPTVTHTTYSGVGISLTALTSITVALRCSVNYRTSYHKLAADDFIIFVQGTLWFSKAPIVFLYLKLFGSTPARRLFLNTKNAQLRTHWPASYPSNRVQLAEGVAYIVLNSPFSVICGIPWGGADADSGGSEESSRDCLPEQDHTVLSMGKQFRIPGKHDIDHVRAKSLSRVSKLSPRLTTYSEKPGTCKDGSQP</sequence>
<organism evidence="3 4">
    <name type="scientific">Clonostachys rhizophaga</name>
    <dbReference type="NCBI Taxonomy" id="160324"/>
    <lineage>
        <taxon>Eukaryota</taxon>
        <taxon>Fungi</taxon>
        <taxon>Dikarya</taxon>
        <taxon>Ascomycota</taxon>
        <taxon>Pezizomycotina</taxon>
        <taxon>Sordariomycetes</taxon>
        <taxon>Hypocreomycetidae</taxon>
        <taxon>Hypocreales</taxon>
        <taxon>Bionectriaceae</taxon>
        <taxon>Clonostachys</taxon>
    </lineage>
</organism>
<feature type="transmembrane region" description="Helical" evidence="2">
    <location>
        <begin position="50"/>
        <end position="70"/>
    </location>
</feature>
<keyword evidence="2" id="KW-0812">Transmembrane</keyword>
<gene>
    <name evidence="3" type="ORF">CRHIZ90672A_00014820</name>
</gene>
<dbReference type="OrthoDB" id="444631at2759"/>
<feature type="region of interest" description="Disordered" evidence="1">
    <location>
        <begin position="174"/>
        <end position="200"/>
    </location>
</feature>
<keyword evidence="2" id="KW-1133">Transmembrane helix</keyword>
<feature type="compositionally biased region" description="Polar residues" evidence="1">
    <location>
        <begin position="175"/>
        <end position="188"/>
    </location>
</feature>
<evidence type="ECO:0000256" key="2">
    <source>
        <dbReference type="SAM" id="Phobius"/>
    </source>
</evidence>
<reference evidence="3" key="1">
    <citation type="submission" date="2021-10" db="EMBL/GenBank/DDBJ databases">
        <authorList>
            <person name="Piombo E."/>
        </authorList>
    </citation>
    <scope>NUCLEOTIDE SEQUENCE</scope>
</reference>
<dbReference type="EMBL" id="CABFNQ020000492">
    <property type="protein sequence ID" value="CAH0017044.1"/>
    <property type="molecule type" value="Genomic_DNA"/>
</dbReference>
<evidence type="ECO:0000313" key="3">
    <source>
        <dbReference type="EMBL" id="CAH0017044.1"/>
    </source>
</evidence>
<dbReference type="Proteomes" id="UP000696573">
    <property type="component" value="Unassembled WGS sequence"/>
</dbReference>
<evidence type="ECO:0000313" key="4">
    <source>
        <dbReference type="Proteomes" id="UP000696573"/>
    </source>
</evidence>
<protein>
    <submittedName>
        <fullName evidence="3">Uncharacterized protein</fullName>
    </submittedName>
</protein>
<keyword evidence="4" id="KW-1185">Reference proteome</keyword>
<accession>A0A9N9V4T2</accession>